<dbReference type="SMART" id="SM00647">
    <property type="entry name" value="IBR"/>
    <property type="match status" value="2"/>
</dbReference>
<sequence length="296" mass="34239">MDPIVLRDLDRGLGSQIPLFLNLLRRQNIPKECLVCAEEKFEIDYGSWEQWSQACGRFSGPWTWTVLEYPISANQHCTHSLDVCRLCVAKHISVSLENGNFEHITCPQCDRLFTYNEIKKLCHDDTFREYDKRLLLHTLCKEPNFRWCLSLGCESGQIHDNIDPTLAAVQCQECEFRMCFRHERPWHDGLTCAEFEDSLEYGDPKYKETQAIIEKSTKACPNCNVRIEKGPGCFHMTCKYTLKPFCWECLVSWHLVKVNYLNHRPDCFFRRGALTPTQVTGTDLGTALRPYAGIGV</sequence>
<reference evidence="12" key="3">
    <citation type="submission" date="2025-04" db="UniProtKB">
        <authorList>
            <consortium name="RefSeq"/>
        </authorList>
    </citation>
    <scope>IDENTIFICATION</scope>
    <source>
        <strain evidence="12">CBS 304.34</strain>
    </source>
</reference>
<keyword evidence="11" id="KW-1185">Reference proteome</keyword>
<evidence type="ECO:0000256" key="7">
    <source>
        <dbReference type="ARBA" id="ARBA00022786"/>
    </source>
</evidence>
<keyword evidence="4" id="KW-0479">Metal-binding</keyword>
<proteinExistence type="predicted"/>
<dbReference type="AlphaFoldDB" id="A0A6A6YAV5"/>
<dbReference type="GO" id="GO:0061630">
    <property type="term" value="F:ubiquitin protein ligase activity"/>
    <property type="evidence" value="ECO:0007669"/>
    <property type="project" value="UniProtKB-EC"/>
</dbReference>
<protein>
    <recommendedName>
        <fullName evidence="2">RBR-type E3 ubiquitin transferase</fullName>
        <ecNumber evidence="2">2.3.2.31</ecNumber>
    </recommendedName>
</protein>
<evidence type="ECO:0000259" key="9">
    <source>
        <dbReference type="PROSITE" id="PS51873"/>
    </source>
</evidence>
<reference evidence="12" key="2">
    <citation type="submission" date="2020-04" db="EMBL/GenBank/DDBJ databases">
        <authorList>
            <consortium name="NCBI Genome Project"/>
        </authorList>
    </citation>
    <scope>NUCLEOTIDE SEQUENCE</scope>
    <source>
        <strain evidence="12">CBS 304.34</strain>
    </source>
</reference>
<keyword evidence="3" id="KW-0808">Transferase</keyword>
<evidence type="ECO:0000256" key="8">
    <source>
        <dbReference type="ARBA" id="ARBA00022833"/>
    </source>
</evidence>
<dbReference type="Proteomes" id="UP000504636">
    <property type="component" value="Unplaced"/>
</dbReference>
<dbReference type="Gene3D" id="3.30.40.10">
    <property type="entry name" value="Zinc/RING finger domain, C3HC4 (zinc finger)"/>
    <property type="match status" value="1"/>
</dbReference>
<dbReference type="GO" id="GO:0016567">
    <property type="term" value="P:protein ubiquitination"/>
    <property type="evidence" value="ECO:0007669"/>
    <property type="project" value="InterPro"/>
</dbReference>
<dbReference type="Pfam" id="PF22191">
    <property type="entry name" value="IBR_1"/>
    <property type="match status" value="1"/>
</dbReference>
<dbReference type="InterPro" id="IPR002867">
    <property type="entry name" value="IBR_dom"/>
</dbReference>
<organism evidence="10">
    <name type="scientific">Mytilinidion resinicola</name>
    <dbReference type="NCBI Taxonomy" id="574789"/>
    <lineage>
        <taxon>Eukaryota</taxon>
        <taxon>Fungi</taxon>
        <taxon>Dikarya</taxon>
        <taxon>Ascomycota</taxon>
        <taxon>Pezizomycotina</taxon>
        <taxon>Dothideomycetes</taxon>
        <taxon>Pleosporomycetidae</taxon>
        <taxon>Mytilinidiales</taxon>
        <taxon>Mytilinidiaceae</taxon>
        <taxon>Mytilinidion</taxon>
    </lineage>
</organism>
<evidence type="ECO:0000313" key="11">
    <source>
        <dbReference type="Proteomes" id="UP000504636"/>
    </source>
</evidence>
<dbReference type="PANTHER" id="PTHR11685">
    <property type="entry name" value="RBR FAMILY RING FINGER AND IBR DOMAIN-CONTAINING"/>
    <property type="match status" value="1"/>
</dbReference>
<gene>
    <name evidence="10 12" type="ORF">BDZ99DRAFT_395267</name>
</gene>
<evidence type="ECO:0000313" key="12">
    <source>
        <dbReference type="RefSeq" id="XP_033572915.1"/>
    </source>
</evidence>
<evidence type="ECO:0000256" key="3">
    <source>
        <dbReference type="ARBA" id="ARBA00022679"/>
    </source>
</evidence>
<dbReference type="Pfam" id="PF01485">
    <property type="entry name" value="IBR"/>
    <property type="match status" value="1"/>
</dbReference>
<keyword evidence="6" id="KW-0863">Zinc-finger</keyword>
<comment type="catalytic activity">
    <reaction evidence="1">
        <text>[E2 ubiquitin-conjugating enzyme]-S-ubiquitinyl-L-cysteine + [acceptor protein]-L-lysine = [E2 ubiquitin-conjugating enzyme]-L-cysteine + [acceptor protein]-N(6)-ubiquitinyl-L-lysine.</text>
        <dbReference type="EC" id="2.3.2.31"/>
    </reaction>
</comment>
<keyword evidence="8" id="KW-0862">Zinc</keyword>
<keyword evidence="5" id="KW-0677">Repeat</keyword>
<dbReference type="EC" id="2.3.2.31" evidence="2"/>
<feature type="domain" description="RING-type" evidence="9">
    <location>
        <begin position="48"/>
        <end position="267"/>
    </location>
</feature>
<dbReference type="OrthoDB" id="1431934at2759"/>
<evidence type="ECO:0000256" key="2">
    <source>
        <dbReference type="ARBA" id="ARBA00012251"/>
    </source>
</evidence>
<dbReference type="EMBL" id="MU003708">
    <property type="protein sequence ID" value="KAF2805951.1"/>
    <property type="molecule type" value="Genomic_DNA"/>
</dbReference>
<keyword evidence="7" id="KW-0833">Ubl conjugation pathway</keyword>
<dbReference type="SUPFAM" id="SSF57850">
    <property type="entry name" value="RING/U-box"/>
    <property type="match status" value="3"/>
</dbReference>
<dbReference type="GeneID" id="54456832"/>
<reference evidence="10 12" key="1">
    <citation type="journal article" date="2020" name="Stud. Mycol.">
        <title>101 Dothideomycetes genomes: a test case for predicting lifestyles and emergence of pathogens.</title>
        <authorList>
            <person name="Haridas S."/>
            <person name="Albert R."/>
            <person name="Binder M."/>
            <person name="Bloem J."/>
            <person name="Labutti K."/>
            <person name="Salamov A."/>
            <person name="Andreopoulos B."/>
            <person name="Baker S."/>
            <person name="Barry K."/>
            <person name="Bills G."/>
            <person name="Bluhm B."/>
            <person name="Cannon C."/>
            <person name="Castanera R."/>
            <person name="Culley D."/>
            <person name="Daum C."/>
            <person name="Ezra D."/>
            <person name="Gonzalez J."/>
            <person name="Henrissat B."/>
            <person name="Kuo A."/>
            <person name="Liang C."/>
            <person name="Lipzen A."/>
            <person name="Lutzoni F."/>
            <person name="Magnuson J."/>
            <person name="Mondo S."/>
            <person name="Nolan M."/>
            <person name="Ohm R."/>
            <person name="Pangilinan J."/>
            <person name="Park H.-J."/>
            <person name="Ramirez L."/>
            <person name="Alfaro M."/>
            <person name="Sun H."/>
            <person name="Tritt A."/>
            <person name="Yoshinaga Y."/>
            <person name="Zwiers L.-H."/>
            <person name="Turgeon B."/>
            <person name="Goodwin S."/>
            <person name="Spatafora J."/>
            <person name="Crous P."/>
            <person name="Grigoriev I."/>
        </authorList>
    </citation>
    <scope>NUCLEOTIDE SEQUENCE</scope>
    <source>
        <strain evidence="10 12">CBS 304.34</strain>
    </source>
</reference>
<dbReference type="GO" id="GO:0008270">
    <property type="term" value="F:zinc ion binding"/>
    <property type="evidence" value="ECO:0007669"/>
    <property type="project" value="UniProtKB-KW"/>
</dbReference>
<dbReference type="Gene3D" id="1.20.120.1750">
    <property type="match status" value="1"/>
</dbReference>
<dbReference type="PROSITE" id="PS51873">
    <property type="entry name" value="TRIAD"/>
    <property type="match status" value="1"/>
</dbReference>
<dbReference type="RefSeq" id="XP_033572915.1">
    <property type="nucleotide sequence ID" value="XM_033715939.1"/>
</dbReference>
<dbReference type="InterPro" id="IPR031127">
    <property type="entry name" value="E3_UB_ligase_RBR"/>
</dbReference>
<evidence type="ECO:0000256" key="4">
    <source>
        <dbReference type="ARBA" id="ARBA00022723"/>
    </source>
</evidence>
<evidence type="ECO:0000256" key="1">
    <source>
        <dbReference type="ARBA" id="ARBA00001798"/>
    </source>
</evidence>
<evidence type="ECO:0000256" key="6">
    <source>
        <dbReference type="ARBA" id="ARBA00022771"/>
    </source>
</evidence>
<evidence type="ECO:0000313" key="10">
    <source>
        <dbReference type="EMBL" id="KAF2805951.1"/>
    </source>
</evidence>
<accession>A0A6A6YAV5</accession>
<evidence type="ECO:0000256" key="5">
    <source>
        <dbReference type="ARBA" id="ARBA00022737"/>
    </source>
</evidence>
<name>A0A6A6YAV5_9PEZI</name>
<dbReference type="InterPro" id="IPR013083">
    <property type="entry name" value="Znf_RING/FYVE/PHD"/>
</dbReference>
<dbReference type="InterPro" id="IPR044066">
    <property type="entry name" value="TRIAD_supradom"/>
</dbReference>